<feature type="region of interest" description="Disordered" evidence="1">
    <location>
        <begin position="264"/>
        <end position="365"/>
    </location>
</feature>
<dbReference type="EMBL" id="MLYV02000468">
    <property type="protein sequence ID" value="PSR93803.1"/>
    <property type="molecule type" value="Genomic_DNA"/>
</dbReference>
<accession>A0A2R6PN32</accession>
<feature type="compositionally biased region" description="Polar residues" evidence="1">
    <location>
        <begin position="204"/>
        <end position="217"/>
    </location>
</feature>
<reference evidence="2 3" key="1">
    <citation type="submission" date="2018-02" db="EMBL/GenBank/DDBJ databases">
        <title>Genome sequence of the basidiomycete white-rot fungus Phlebia centrifuga.</title>
        <authorList>
            <person name="Granchi Z."/>
            <person name="Peng M."/>
            <person name="de Vries R.P."/>
            <person name="Hilden K."/>
            <person name="Makela M.R."/>
            <person name="Grigoriev I."/>
            <person name="Riley R."/>
        </authorList>
    </citation>
    <scope>NUCLEOTIDE SEQUENCE [LARGE SCALE GENOMIC DNA]</scope>
    <source>
        <strain evidence="2 3">FBCC195</strain>
    </source>
</reference>
<proteinExistence type="predicted"/>
<dbReference type="OrthoDB" id="3253137at2759"/>
<dbReference type="STRING" id="98765.A0A2R6PN32"/>
<feature type="compositionally biased region" description="Basic residues" evidence="1">
    <location>
        <begin position="282"/>
        <end position="294"/>
    </location>
</feature>
<keyword evidence="3" id="KW-1185">Reference proteome</keyword>
<dbReference type="AlphaFoldDB" id="A0A2R6PN32"/>
<name>A0A2R6PN32_9APHY</name>
<dbReference type="Proteomes" id="UP000186601">
    <property type="component" value="Unassembled WGS sequence"/>
</dbReference>
<protein>
    <submittedName>
        <fullName evidence="2">Uncharacterized protein</fullName>
    </submittedName>
</protein>
<comment type="caution">
    <text evidence="2">The sequence shown here is derived from an EMBL/GenBank/DDBJ whole genome shotgun (WGS) entry which is preliminary data.</text>
</comment>
<feature type="compositionally biased region" description="Polar residues" evidence="1">
    <location>
        <begin position="159"/>
        <end position="169"/>
    </location>
</feature>
<sequence>MEIIVNELADRRTRPTPVDRRLISERTAKRLRLQTAPLHIYRERMGRFSRRRYQLDVGHSEEEDDTLESSEQFIAPEGVRLNSDLYDAYAPPNPDMGLALSSTDLSPLSTPASSIDRNASPMPASPPSLFPSRIWRNSISGSSWTSQNNSRHSSHSRATDFNNFTSNRRSAARESELASNIVRPEESHDGTWRFSSVPDRPSEGRSSTSLSPLRSNRQTFPLTAWSDPHLRINAEGDAAPQIPEENSTQSSSQLWYSLTAAAPLVTTPQTGPPPPPPEVSGQRRRVTPRLRRGGVRAPESMLPRQASPLSANWSAAFLGQEGASHDETAGLEGGSQSVAGMNEITRQHPEQSLQLLTPRSPDSEI</sequence>
<feature type="region of interest" description="Disordered" evidence="1">
    <location>
        <begin position="142"/>
        <end position="217"/>
    </location>
</feature>
<evidence type="ECO:0000256" key="1">
    <source>
        <dbReference type="SAM" id="MobiDB-lite"/>
    </source>
</evidence>
<gene>
    <name evidence="2" type="ORF">PHLCEN_2v4698</name>
</gene>
<evidence type="ECO:0000313" key="2">
    <source>
        <dbReference type="EMBL" id="PSR93803.1"/>
    </source>
</evidence>
<evidence type="ECO:0000313" key="3">
    <source>
        <dbReference type="Proteomes" id="UP000186601"/>
    </source>
</evidence>
<organism evidence="2 3">
    <name type="scientific">Hermanssonia centrifuga</name>
    <dbReference type="NCBI Taxonomy" id="98765"/>
    <lineage>
        <taxon>Eukaryota</taxon>
        <taxon>Fungi</taxon>
        <taxon>Dikarya</taxon>
        <taxon>Basidiomycota</taxon>
        <taxon>Agaricomycotina</taxon>
        <taxon>Agaricomycetes</taxon>
        <taxon>Polyporales</taxon>
        <taxon>Meruliaceae</taxon>
        <taxon>Hermanssonia</taxon>
    </lineage>
</organism>
<feature type="region of interest" description="Disordered" evidence="1">
    <location>
        <begin position="97"/>
        <end position="130"/>
    </location>
</feature>
<feature type="compositionally biased region" description="Low complexity" evidence="1">
    <location>
        <begin position="98"/>
        <end position="114"/>
    </location>
</feature>